<dbReference type="GO" id="GO:0006820">
    <property type="term" value="P:monoatomic anion transport"/>
    <property type="evidence" value="ECO:0007669"/>
    <property type="project" value="TreeGrafter"/>
</dbReference>
<keyword evidence="7" id="KW-0813">Transport</keyword>
<dbReference type="AlphaFoldDB" id="A0AAN7ZGV5"/>
<dbReference type="PANTHER" id="PTHR11662:SF280">
    <property type="entry name" value="FI21844P1-RELATED"/>
    <property type="match status" value="1"/>
</dbReference>
<gene>
    <name evidence="10" type="ORF">RI129_010239</name>
</gene>
<dbReference type="PROSITE" id="PS50850">
    <property type="entry name" value="MFS"/>
    <property type="match status" value="1"/>
</dbReference>
<evidence type="ECO:0000313" key="10">
    <source>
        <dbReference type="EMBL" id="KAK5641692.1"/>
    </source>
</evidence>
<evidence type="ECO:0000256" key="5">
    <source>
        <dbReference type="ARBA" id="ARBA00023053"/>
    </source>
</evidence>
<feature type="transmembrane region" description="Helical" evidence="8">
    <location>
        <begin position="664"/>
        <end position="683"/>
    </location>
</feature>
<feature type="transmembrane region" description="Helical" evidence="8">
    <location>
        <begin position="165"/>
        <end position="184"/>
    </location>
</feature>
<dbReference type="InterPro" id="IPR050382">
    <property type="entry name" value="MFS_Na/Anion_cotransporter"/>
</dbReference>
<feature type="transmembrane region" description="Helical" evidence="8">
    <location>
        <begin position="593"/>
        <end position="615"/>
    </location>
</feature>
<evidence type="ECO:0000256" key="6">
    <source>
        <dbReference type="ARBA" id="ARBA00023136"/>
    </source>
</evidence>
<dbReference type="InterPro" id="IPR020846">
    <property type="entry name" value="MFS_dom"/>
</dbReference>
<feature type="transmembrane region" description="Helical" evidence="8">
    <location>
        <begin position="136"/>
        <end position="153"/>
    </location>
</feature>
<feature type="transmembrane region" description="Helical" evidence="8">
    <location>
        <begin position="260"/>
        <end position="281"/>
    </location>
</feature>
<accession>A0AAN7ZGV5</accession>
<keyword evidence="7" id="KW-0406">Ion transport</keyword>
<keyword evidence="6 8" id="KW-0472">Membrane</keyword>
<dbReference type="InterPro" id="IPR011701">
    <property type="entry name" value="MFS"/>
</dbReference>
<feature type="domain" description="Major facilitator superfamily (MFS) profile" evidence="9">
    <location>
        <begin position="32"/>
        <end position="452"/>
    </location>
</feature>
<sequence length="705" mass="77936">MIERVERVVLGDRRMTVEQIASNWYGARHTQTILLFWLMALSFGMRVNLSVGIVAMTDPEANPNSNVRTFVWTDESIILSSFYWGYLITAFIAGHLAKVYGTKLCLTVTTAAGSLVSILLPFVAQFGSWTVITCRVVQGLAQGFIFPCVHDLLSKWVPPSERTRLGAFVYTAGAFGAVIAMPLTGWISGTRLGWPYAFYIYGVLGLLWTVVWIVLGRNSPADHKGIHPQEKIYIEVSLGQSHGIDPSSTPWKEIFTSLPVWGLIFVHSGHLWGFTTLFTYIPIYMEYVLNFDIKSVSALPTYEWKDESIILSSFYWGYLITTFIAGHLAKVYGSKLCLIVATAAGSLVSILLPLVAQFGSWTVITCRVLQGLAQGFIFPCVHNLLSKWVPPSERARLGAFVYTAGPFGTVISMPFTGWISETSLGWPYAFYIYGAVGLLWSLVWIVLGRNSPADHKDIHPQEKDYIEVSLGQTHVIKPPSTPWKEILTSLPVWGLIFAHSGHSWGFSTLLTNIPTYMDNVLNFDIKSNGLLSAAPYLALWLWSFVYSSMTDYIITHRYLSTGSARKIANTIGFCGPAAALLALGLVSSSERDITNTILALLFLAVGINGSAYSGYSVNHMDLSPVHAGTLIGLTNGISNIFSIIGPLLLQFIVTEQDNPMQWAIVFYIASAIYVSVTIIFVILGSGELQSWNESIPHQNHLDCEK</sequence>
<dbReference type="Proteomes" id="UP001329430">
    <property type="component" value="Chromosome 7"/>
</dbReference>
<feature type="transmembrane region" description="Helical" evidence="8">
    <location>
        <begin position="104"/>
        <end position="124"/>
    </location>
</feature>
<keyword evidence="5" id="KW-0915">Sodium</keyword>
<dbReference type="FunFam" id="1.20.1250.20:FF:000532">
    <property type="entry name" value="SLC (SoLute Carrier) homolog"/>
    <property type="match status" value="1"/>
</dbReference>
<feature type="transmembrane region" description="Helical" evidence="8">
    <location>
        <begin position="533"/>
        <end position="555"/>
    </location>
</feature>
<feature type="transmembrane region" description="Helical" evidence="8">
    <location>
        <begin position="397"/>
        <end position="416"/>
    </location>
</feature>
<evidence type="ECO:0000256" key="2">
    <source>
        <dbReference type="ARBA" id="ARBA00008586"/>
    </source>
</evidence>
<evidence type="ECO:0000259" key="9">
    <source>
        <dbReference type="PROSITE" id="PS50850"/>
    </source>
</evidence>
<feature type="transmembrane region" description="Helical" evidence="8">
    <location>
        <begin position="428"/>
        <end position="447"/>
    </location>
</feature>
<comment type="subcellular location">
    <subcellularLocation>
        <location evidence="1">Membrane</location>
        <topology evidence="1">Multi-pass membrane protein</topology>
    </subcellularLocation>
</comment>
<evidence type="ECO:0000256" key="4">
    <source>
        <dbReference type="ARBA" id="ARBA00022989"/>
    </source>
</evidence>
<dbReference type="EMBL" id="JAVRBK010000007">
    <property type="protein sequence ID" value="KAK5641692.1"/>
    <property type="molecule type" value="Genomic_DNA"/>
</dbReference>
<dbReference type="Pfam" id="PF07690">
    <property type="entry name" value="MFS_1"/>
    <property type="match status" value="2"/>
</dbReference>
<comment type="similarity">
    <text evidence="2">Belongs to the major facilitator superfamily. Sodium/anion cotransporter family.</text>
</comment>
<feature type="transmembrane region" description="Helical" evidence="8">
    <location>
        <begin position="567"/>
        <end position="587"/>
    </location>
</feature>
<organism evidence="10 11">
    <name type="scientific">Pyrocoelia pectoralis</name>
    <dbReference type="NCBI Taxonomy" id="417401"/>
    <lineage>
        <taxon>Eukaryota</taxon>
        <taxon>Metazoa</taxon>
        <taxon>Ecdysozoa</taxon>
        <taxon>Arthropoda</taxon>
        <taxon>Hexapoda</taxon>
        <taxon>Insecta</taxon>
        <taxon>Pterygota</taxon>
        <taxon>Neoptera</taxon>
        <taxon>Endopterygota</taxon>
        <taxon>Coleoptera</taxon>
        <taxon>Polyphaga</taxon>
        <taxon>Elateriformia</taxon>
        <taxon>Elateroidea</taxon>
        <taxon>Lampyridae</taxon>
        <taxon>Lampyrinae</taxon>
        <taxon>Pyrocoelia</taxon>
    </lineage>
</organism>
<dbReference type="SUPFAM" id="SSF103473">
    <property type="entry name" value="MFS general substrate transporter"/>
    <property type="match status" value="2"/>
</dbReference>
<dbReference type="GO" id="GO:0022857">
    <property type="term" value="F:transmembrane transporter activity"/>
    <property type="evidence" value="ECO:0007669"/>
    <property type="project" value="InterPro"/>
</dbReference>
<keyword evidence="4 8" id="KW-1133">Transmembrane helix</keyword>
<dbReference type="InterPro" id="IPR036259">
    <property type="entry name" value="MFS_trans_sf"/>
</dbReference>
<feature type="transmembrane region" description="Helical" evidence="8">
    <location>
        <begin position="34"/>
        <end position="57"/>
    </location>
</feature>
<feature type="transmembrane region" description="Helical" evidence="8">
    <location>
        <begin position="309"/>
        <end position="329"/>
    </location>
</feature>
<dbReference type="Gene3D" id="1.20.1250.20">
    <property type="entry name" value="MFS general substrate transporter like domains"/>
    <property type="match status" value="3"/>
</dbReference>
<proteinExistence type="inferred from homology"/>
<dbReference type="GO" id="GO:0006814">
    <property type="term" value="P:sodium ion transport"/>
    <property type="evidence" value="ECO:0007669"/>
    <property type="project" value="UniProtKB-KW"/>
</dbReference>
<dbReference type="PANTHER" id="PTHR11662">
    <property type="entry name" value="SOLUTE CARRIER FAMILY 17"/>
    <property type="match status" value="1"/>
</dbReference>
<dbReference type="FunFam" id="1.20.1250.20:FF:000144">
    <property type="entry name" value="Picot, isoform B"/>
    <property type="match status" value="1"/>
</dbReference>
<dbReference type="GO" id="GO:0016020">
    <property type="term" value="C:membrane"/>
    <property type="evidence" value="ECO:0007669"/>
    <property type="project" value="UniProtKB-SubCell"/>
</dbReference>
<evidence type="ECO:0000256" key="7">
    <source>
        <dbReference type="ARBA" id="ARBA00023201"/>
    </source>
</evidence>
<evidence type="ECO:0000256" key="1">
    <source>
        <dbReference type="ARBA" id="ARBA00004141"/>
    </source>
</evidence>
<evidence type="ECO:0000256" key="8">
    <source>
        <dbReference type="SAM" id="Phobius"/>
    </source>
</evidence>
<comment type="caution">
    <text evidence="10">The sequence shown here is derived from an EMBL/GenBank/DDBJ whole genome shotgun (WGS) entry which is preliminary data.</text>
</comment>
<keyword evidence="3 8" id="KW-0812">Transmembrane</keyword>
<feature type="transmembrane region" description="Helical" evidence="8">
    <location>
        <begin position="627"/>
        <end position="652"/>
    </location>
</feature>
<feature type="transmembrane region" description="Helical" evidence="8">
    <location>
        <begin position="368"/>
        <end position="385"/>
    </location>
</feature>
<protein>
    <recommendedName>
        <fullName evidence="9">Major facilitator superfamily (MFS) profile domain-containing protein</fullName>
    </recommendedName>
</protein>
<feature type="transmembrane region" description="Helical" evidence="8">
    <location>
        <begin position="336"/>
        <end position="356"/>
    </location>
</feature>
<keyword evidence="11" id="KW-1185">Reference proteome</keyword>
<feature type="transmembrane region" description="Helical" evidence="8">
    <location>
        <begin position="196"/>
        <end position="215"/>
    </location>
</feature>
<evidence type="ECO:0000313" key="11">
    <source>
        <dbReference type="Proteomes" id="UP001329430"/>
    </source>
</evidence>
<feature type="transmembrane region" description="Helical" evidence="8">
    <location>
        <begin position="77"/>
        <end position="97"/>
    </location>
</feature>
<name>A0AAN7ZGV5_9COLE</name>
<keyword evidence="7" id="KW-0739">Sodium transport</keyword>
<reference evidence="10 11" key="1">
    <citation type="journal article" date="2024" name="Insects">
        <title>An Improved Chromosome-Level Genome Assembly of the Firefly Pyrocoelia pectoralis.</title>
        <authorList>
            <person name="Fu X."/>
            <person name="Meyer-Rochow V.B."/>
            <person name="Ballantyne L."/>
            <person name="Zhu X."/>
        </authorList>
    </citation>
    <scope>NUCLEOTIDE SEQUENCE [LARGE SCALE GENOMIC DNA]</scope>
    <source>
        <strain evidence="10">XCY_ONT2</strain>
    </source>
</reference>
<evidence type="ECO:0000256" key="3">
    <source>
        <dbReference type="ARBA" id="ARBA00022692"/>
    </source>
</evidence>